<dbReference type="AlphaFoldDB" id="A0A975BEA1"/>
<dbReference type="Proteomes" id="UP000663720">
    <property type="component" value="Chromosome"/>
</dbReference>
<dbReference type="EMBL" id="CP061799">
    <property type="protein sequence ID" value="QTA83733.1"/>
    <property type="molecule type" value="Genomic_DNA"/>
</dbReference>
<dbReference type="KEGG" id="dli:dnl_61480"/>
<organism evidence="1 2">
    <name type="scientific">Desulfonema limicola</name>
    <dbReference type="NCBI Taxonomy" id="45656"/>
    <lineage>
        <taxon>Bacteria</taxon>
        <taxon>Pseudomonadati</taxon>
        <taxon>Thermodesulfobacteriota</taxon>
        <taxon>Desulfobacteria</taxon>
        <taxon>Desulfobacterales</taxon>
        <taxon>Desulfococcaceae</taxon>
        <taxon>Desulfonema</taxon>
    </lineage>
</organism>
<proteinExistence type="predicted"/>
<accession>A0A975BEA1</accession>
<keyword evidence="2" id="KW-1185">Reference proteome</keyword>
<evidence type="ECO:0000313" key="1">
    <source>
        <dbReference type="EMBL" id="QTA83733.1"/>
    </source>
</evidence>
<name>A0A975BEA1_9BACT</name>
<reference evidence="1" key="1">
    <citation type="journal article" date="2021" name="Microb. Physiol.">
        <title>Proteogenomic Insights into the Physiology of Marine, Sulfate-Reducing, Filamentous Desulfonema limicola and Desulfonema magnum.</title>
        <authorList>
            <person name="Schnaars V."/>
            <person name="Wohlbrand L."/>
            <person name="Scheve S."/>
            <person name="Hinrichs C."/>
            <person name="Reinhardt R."/>
            <person name="Rabus R."/>
        </authorList>
    </citation>
    <scope>NUCLEOTIDE SEQUENCE</scope>
    <source>
        <strain evidence="1">5ac10</strain>
    </source>
</reference>
<gene>
    <name evidence="1" type="ORF">dnl_61480</name>
</gene>
<protein>
    <submittedName>
        <fullName evidence="1">Uncharacterized protein</fullName>
    </submittedName>
</protein>
<sequence length="84" mass="9916">MRINFKQEELIKNLMKSVKRKFPEVELINVSESPEDSESLWILVSTPKDEDKEIELRAFASDKTTDILIDYGYHMLVMPTRKKE</sequence>
<dbReference type="RefSeq" id="WP_207689535.1">
    <property type="nucleotide sequence ID" value="NZ_CP061799.1"/>
</dbReference>
<evidence type="ECO:0000313" key="2">
    <source>
        <dbReference type="Proteomes" id="UP000663720"/>
    </source>
</evidence>